<dbReference type="PROSITE" id="PS50005">
    <property type="entry name" value="TPR"/>
    <property type="match status" value="1"/>
</dbReference>
<keyword evidence="2" id="KW-0802">TPR repeat</keyword>
<keyword evidence="7" id="KW-1185">Reference proteome</keyword>
<evidence type="ECO:0000313" key="7">
    <source>
        <dbReference type="Proteomes" id="UP000294683"/>
    </source>
</evidence>
<evidence type="ECO:0000313" key="5">
    <source>
        <dbReference type="EMBL" id="TDP28752.1"/>
    </source>
</evidence>
<dbReference type="InterPro" id="IPR011990">
    <property type="entry name" value="TPR-like_helical_dom_sf"/>
</dbReference>
<dbReference type="Gene3D" id="1.25.40.10">
    <property type="entry name" value="Tetratricopeptide repeat domain"/>
    <property type="match status" value="1"/>
</dbReference>
<organism evidence="4 6">
    <name type="scientific">Avibacterium gallinarum</name>
    <name type="common">Pasteurella gallinarum</name>
    <dbReference type="NCBI Taxonomy" id="755"/>
    <lineage>
        <taxon>Bacteria</taxon>
        <taxon>Pseudomonadati</taxon>
        <taxon>Pseudomonadota</taxon>
        <taxon>Gammaproteobacteria</taxon>
        <taxon>Pasteurellales</taxon>
        <taxon>Pasteurellaceae</taxon>
        <taxon>Avibacterium</taxon>
    </lineage>
</organism>
<evidence type="ECO:0000256" key="2">
    <source>
        <dbReference type="PROSITE-ProRule" id="PRU00339"/>
    </source>
</evidence>
<feature type="domain" description="Protein SirB1 N-terminal" evidence="3">
    <location>
        <begin position="36"/>
        <end position="167"/>
    </location>
</feature>
<proteinExistence type="inferred from homology"/>
<dbReference type="InterPro" id="IPR032698">
    <property type="entry name" value="SirB1_N"/>
</dbReference>
<keyword evidence="4" id="KW-0808">Transferase</keyword>
<feature type="repeat" description="TPR" evidence="2">
    <location>
        <begin position="210"/>
        <end position="243"/>
    </location>
</feature>
<dbReference type="SUPFAM" id="SSF48452">
    <property type="entry name" value="TPR-like"/>
    <property type="match status" value="1"/>
</dbReference>
<dbReference type="AlphaFoldDB" id="A0A379AVV5"/>
<dbReference type="GO" id="GO:0016740">
    <property type="term" value="F:transferase activity"/>
    <property type="evidence" value="ECO:0007669"/>
    <property type="project" value="UniProtKB-KW"/>
</dbReference>
<reference evidence="5 7" key="2">
    <citation type="submission" date="2019-03" db="EMBL/GenBank/DDBJ databases">
        <title>Genomic Encyclopedia of Type Strains, Phase IV (KMG-IV): sequencing the most valuable type-strain genomes for metagenomic binning, comparative biology and taxonomic classification.</title>
        <authorList>
            <person name="Goeker M."/>
        </authorList>
    </citation>
    <scope>NUCLEOTIDE SEQUENCE [LARGE SCALE GENOMIC DNA]</scope>
    <source>
        <strain evidence="5 7">DSM 17481</strain>
    </source>
</reference>
<dbReference type="InterPro" id="IPR019734">
    <property type="entry name" value="TPR_rpt"/>
</dbReference>
<dbReference type="EMBL" id="UGSQ01000003">
    <property type="protein sequence ID" value="SUB26465.1"/>
    <property type="molecule type" value="Genomic_DNA"/>
</dbReference>
<protein>
    <submittedName>
        <fullName evidence="4">Prenyltransferase</fullName>
    </submittedName>
    <submittedName>
        <fullName evidence="5">Regulator of sirC expression with transglutaminase-like and TPR domain</fullName>
    </submittedName>
</protein>
<reference evidence="4 6" key="1">
    <citation type="submission" date="2018-06" db="EMBL/GenBank/DDBJ databases">
        <authorList>
            <consortium name="Pathogen Informatics"/>
            <person name="Doyle S."/>
        </authorList>
    </citation>
    <scope>NUCLEOTIDE SEQUENCE [LARGE SCALE GENOMIC DNA]</scope>
    <source>
        <strain evidence="4 6">NCTC11188</strain>
    </source>
</reference>
<dbReference type="RefSeq" id="WP_103852933.1">
    <property type="nucleotide sequence ID" value="NZ_PQVJ01000006.1"/>
</dbReference>
<dbReference type="Pfam" id="PF13369">
    <property type="entry name" value="Transglut_core2"/>
    <property type="match status" value="1"/>
</dbReference>
<dbReference type="Pfam" id="PF13371">
    <property type="entry name" value="TPR_9"/>
    <property type="match status" value="1"/>
</dbReference>
<evidence type="ECO:0000313" key="6">
    <source>
        <dbReference type="Proteomes" id="UP000255113"/>
    </source>
</evidence>
<sequence>MNTNRNAIYNEMLNFYVLTGNDGQCELGNIHSIMNGFLTQAREAIEQEKDDEAKIRKLIDLVYVDWGFLTDSNNSFDHSNYYLPDVLTNRRGVAISVGGVLLYLAEKLDLPIYAMEFPVNIMLKADVNGKHLYFDPWTGRESSEQYIEYIFRVHYGDEVEFSVPLLGEQDEEELEFRYGQLAKNSLMRENNFEPALAYIENVLERYPGSLDEIRDRGILKMQLGRLQEALEDLEEFVEKRPDDSFSIMFKEQLPLIKKDIEAQEKAKKESIH</sequence>
<evidence type="ECO:0000313" key="4">
    <source>
        <dbReference type="EMBL" id="SUB26465.1"/>
    </source>
</evidence>
<accession>A0A379AVV5</accession>
<dbReference type="Proteomes" id="UP000255113">
    <property type="component" value="Unassembled WGS sequence"/>
</dbReference>
<dbReference type="Proteomes" id="UP000294683">
    <property type="component" value="Unassembled WGS sequence"/>
</dbReference>
<comment type="similarity">
    <text evidence="1">Belongs to the UPF0162 family.</text>
</comment>
<dbReference type="EMBL" id="SNXJ01000004">
    <property type="protein sequence ID" value="TDP28752.1"/>
    <property type="molecule type" value="Genomic_DNA"/>
</dbReference>
<evidence type="ECO:0000256" key="1">
    <source>
        <dbReference type="ARBA" id="ARBA00007100"/>
    </source>
</evidence>
<gene>
    <name evidence="5" type="ORF">EV689_10412</name>
    <name evidence="4" type="ORF">NCTC11188_00819</name>
</gene>
<evidence type="ECO:0000259" key="3">
    <source>
        <dbReference type="Pfam" id="PF13369"/>
    </source>
</evidence>
<name>A0A379AVV5_AVIGA</name>